<keyword evidence="3" id="KW-1185">Reference proteome</keyword>
<dbReference type="CDD" id="cd02223">
    <property type="entry name" value="cupin_Bh2720-like"/>
    <property type="match status" value="1"/>
</dbReference>
<organism evidence="2 3">
    <name type="scientific">Aciduricibacillus chroicocephali</name>
    <dbReference type="NCBI Taxonomy" id="3054939"/>
    <lineage>
        <taxon>Bacteria</taxon>
        <taxon>Bacillati</taxon>
        <taxon>Bacillota</taxon>
        <taxon>Bacilli</taxon>
        <taxon>Bacillales</taxon>
        <taxon>Bacillaceae</taxon>
        <taxon>Aciduricibacillus</taxon>
    </lineage>
</organism>
<dbReference type="Gene3D" id="2.60.120.10">
    <property type="entry name" value="Jelly Rolls"/>
    <property type="match status" value="1"/>
</dbReference>
<name>A0ABY9KXR4_9BACI</name>
<dbReference type="InterPro" id="IPR011051">
    <property type="entry name" value="RmlC_Cupin_sf"/>
</dbReference>
<feature type="domain" description="Cupin type-2" evidence="1">
    <location>
        <begin position="86"/>
        <end position="161"/>
    </location>
</feature>
<evidence type="ECO:0000313" key="2">
    <source>
        <dbReference type="EMBL" id="WLV25445.1"/>
    </source>
</evidence>
<sequence length="182" mass="20610">MYPYSYPYPYSVNYDDYRHLPGYNYYPASPGYQQHVTPNYSNQESYRETLRDYGPNPFVIDINSAAKQNNTYRTAIWTGPHIQITLMSLNVGEDIGLEVHPNLDQFLRVEQGRGVVQMGNTKENLSFVRNVHPGSAIAVPAGTWHNVTNTGNTPLKLYSIYAPPNHPFGTVHPTKADAMSER</sequence>
<gene>
    <name evidence="2" type="ORF">QR721_04330</name>
</gene>
<dbReference type="InterPro" id="IPR052538">
    <property type="entry name" value="Flavonoid_dioxygenase-like"/>
</dbReference>
<reference evidence="2" key="1">
    <citation type="submission" date="2023-06" db="EMBL/GenBank/DDBJ databases">
        <title>A Treasure from Seagulls: Isolation and Description of Aciduricobacillus qingdaonensis gen. nov., sp. nov., a Rare Obligately Uric Acid-utilizing Member in the Family Bacillaceae.</title>
        <authorList>
            <person name="Liu W."/>
            <person name="Wang B."/>
        </authorList>
    </citation>
    <scope>NUCLEOTIDE SEQUENCE</scope>
    <source>
        <strain evidence="2">44XB</strain>
    </source>
</reference>
<dbReference type="Pfam" id="PF07883">
    <property type="entry name" value="Cupin_2"/>
    <property type="match status" value="1"/>
</dbReference>
<dbReference type="InterPro" id="IPR014710">
    <property type="entry name" value="RmlC-like_jellyroll"/>
</dbReference>
<dbReference type="PANTHER" id="PTHR43346:SF1">
    <property type="entry name" value="QUERCETIN 2,3-DIOXYGENASE-RELATED"/>
    <property type="match status" value="1"/>
</dbReference>
<evidence type="ECO:0000259" key="1">
    <source>
        <dbReference type="Pfam" id="PF07883"/>
    </source>
</evidence>
<dbReference type="InterPro" id="IPR013096">
    <property type="entry name" value="Cupin_2"/>
</dbReference>
<dbReference type="EMBL" id="CP129113">
    <property type="protein sequence ID" value="WLV25445.1"/>
    <property type="molecule type" value="Genomic_DNA"/>
</dbReference>
<accession>A0ABY9KXR4</accession>
<dbReference type="Proteomes" id="UP001180087">
    <property type="component" value="Chromosome"/>
</dbReference>
<evidence type="ECO:0000313" key="3">
    <source>
        <dbReference type="Proteomes" id="UP001180087"/>
    </source>
</evidence>
<dbReference type="PANTHER" id="PTHR43346">
    <property type="entry name" value="LIGAND BINDING DOMAIN PROTEIN, PUTATIVE (AFU_ORTHOLOGUE AFUA_6G14370)-RELATED"/>
    <property type="match status" value="1"/>
</dbReference>
<dbReference type="RefSeq" id="WP_348029234.1">
    <property type="nucleotide sequence ID" value="NZ_CP129113.1"/>
</dbReference>
<dbReference type="SUPFAM" id="SSF51182">
    <property type="entry name" value="RmlC-like cupins"/>
    <property type="match status" value="1"/>
</dbReference>
<protein>
    <submittedName>
        <fullName evidence="2">Cupin domain-containing protein</fullName>
    </submittedName>
</protein>
<proteinExistence type="predicted"/>